<dbReference type="InterPro" id="IPR036259">
    <property type="entry name" value="MFS_trans_sf"/>
</dbReference>
<sequence length="468" mass="49536">MASTNIRGVIPAIEQSPLTRRQKLLVGSAVVSNTVEFFDFFIVGFILTIIATPWHLNFMESSMILLAGGVGSVLGSIIWGRIADKIGRRPCFIWTVLTFSIGTALCAAVPEGNWWLFALLRVVVGFGVGGLPVVDIPLIAEFVPSKQRAMLSGLTVVFIPVGLFLGSLSASALGAPLGWRGLLLLGLIPVLLAFPIRRIVRESPRWLMGQGRMDDARESIAWYRNMNPADVELPPVSDVQVGQKRKRSIFHNNRRALIVATVGSFCFITGSSVVQSWGPTLLTLLLNVTPAQAAQMFLLVSLASLIGRLITAKLADVVGRRPVIIACGFVGAACLLVAAYSGNAVILGASLFFVAILGATLFGDGAFGMLNTFTSEMFKTEDRASGLGLAYGLGSTGKIFGPLLLGLLSGGSNLVSPKATADALPAAFTVFGILLAIGACVYFFARETKGRPMDADDDVHAPAVGAQA</sequence>
<gene>
    <name evidence="7" type="ORF">JJE72_00585</name>
</gene>
<keyword evidence="3 5" id="KW-1133">Transmembrane helix</keyword>
<feature type="transmembrane region" description="Helical" evidence="5">
    <location>
        <begin position="177"/>
        <end position="196"/>
    </location>
</feature>
<feature type="transmembrane region" description="Helical" evidence="5">
    <location>
        <begin position="91"/>
        <end position="110"/>
    </location>
</feature>
<comment type="caution">
    <text evidence="7">The sequence shown here is derived from an EMBL/GenBank/DDBJ whole genome shotgun (WGS) entry which is preliminary data.</text>
</comment>
<comment type="subcellular location">
    <subcellularLocation>
        <location evidence="1">Cell membrane</location>
        <topology evidence="1">Multi-pass membrane protein</topology>
    </subcellularLocation>
</comment>
<feature type="transmembrane region" description="Helical" evidence="5">
    <location>
        <begin position="256"/>
        <end position="274"/>
    </location>
</feature>
<dbReference type="PROSITE" id="PS00216">
    <property type="entry name" value="SUGAR_TRANSPORT_1"/>
    <property type="match status" value="1"/>
</dbReference>
<dbReference type="InterPro" id="IPR005828">
    <property type="entry name" value="MFS_sugar_transport-like"/>
</dbReference>
<dbReference type="PROSITE" id="PS00217">
    <property type="entry name" value="SUGAR_TRANSPORT_2"/>
    <property type="match status" value="1"/>
</dbReference>
<feature type="transmembrane region" description="Helical" evidence="5">
    <location>
        <begin position="294"/>
        <end position="311"/>
    </location>
</feature>
<dbReference type="PROSITE" id="PS50850">
    <property type="entry name" value="MFS"/>
    <property type="match status" value="1"/>
</dbReference>
<feature type="transmembrane region" description="Helical" evidence="5">
    <location>
        <begin position="423"/>
        <end position="445"/>
    </location>
</feature>
<evidence type="ECO:0000259" key="6">
    <source>
        <dbReference type="PROSITE" id="PS50850"/>
    </source>
</evidence>
<evidence type="ECO:0000256" key="4">
    <source>
        <dbReference type="ARBA" id="ARBA00023136"/>
    </source>
</evidence>
<dbReference type="Pfam" id="PF00083">
    <property type="entry name" value="Sugar_tr"/>
    <property type="match status" value="1"/>
</dbReference>
<feature type="transmembrane region" description="Helical" evidence="5">
    <location>
        <begin position="62"/>
        <end position="79"/>
    </location>
</feature>
<feature type="transmembrane region" description="Helical" evidence="5">
    <location>
        <begin position="323"/>
        <end position="340"/>
    </location>
</feature>
<feature type="transmembrane region" description="Helical" evidence="5">
    <location>
        <begin position="346"/>
        <end position="367"/>
    </location>
</feature>
<evidence type="ECO:0000313" key="8">
    <source>
        <dbReference type="Proteomes" id="UP000639051"/>
    </source>
</evidence>
<dbReference type="Proteomes" id="UP000639051">
    <property type="component" value="Unassembled WGS sequence"/>
</dbReference>
<feature type="domain" description="Major facilitator superfamily (MFS) profile" evidence="6">
    <location>
        <begin position="25"/>
        <end position="450"/>
    </location>
</feature>
<dbReference type="CDD" id="cd17316">
    <property type="entry name" value="MFS_SV2_like"/>
    <property type="match status" value="1"/>
</dbReference>
<feature type="transmembrane region" description="Helical" evidence="5">
    <location>
        <begin position="388"/>
        <end position="411"/>
    </location>
</feature>
<feature type="transmembrane region" description="Helical" evidence="5">
    <location>
        <begin position="116"/>
        <end position="139"/>
    </location>
</feature>
<dbReference type="SUPFAM" id="SSF103473">
    <property type="entry name" value="MFS general substrate transporter"/>
    <property type="match status" value="1"/>
</dbReference>
<keyword evidence="4 5" id="KW-0472">Membrane</keyword>
<reference evidence="7 8" key="1">
    <citation type="submission" date="2021-01" db="EMBL/GenBank/DDBJ databases">
        <title>Genome public.</title>
        <authorList>
            <person name="Liu C."/>
            <person name="Sun Q."/>
        </authorList>
    </citation>
    <scope>NUCLEOTIDE SEQUENCE [LARGE SCALE GENOMIC DNA]</scope>
    <source>
        <strain evidence="7 8">JC656</strain>
    </source>
</reference>
<keyword evidence="2 5" id="KW-0812">Transmembrane</keyword>
<dbReference type="Gene3D" id="1.20.1250.20">
    <property type="entry name" value="MFS general substrate transporter like domains"/>
    <property type="match status" value="1"/>
</dbReference>
<feature type="transmembrane region" description="Helical" evidence="5">
    <location>
        <begin position="151"/>
        <end position="171"/>
    </location>
</feature>
<dbReference type="InterPro" id="IPR020846">
    <property type="entry name" value="MFS_dom"/>
</dbReference>
<feature type="transmembrane region" description="Helical" evidence="5">
    <location>
        <begin position="24"/>
        <end position="50"/>
    </location>
</feature>
<name>A0ABS1JXI1_9MICC</name>
<evidence type="ECO:0000256" key="2">
    <source>
        <dbReference type="ARBA" id="ARBA00022692"/>
    </source>
</evidence>
<dbReference type="InterPro" id="IPR005829">
    <property type="entry name" value="Sugar_transporter_CS"/>
</dbReference>
<dbReference type="PANTHER" id="PTHR23508:SF10">
    <property type="entry name" value="CARBOXYLIC ACID TRANSPORTER PROTEIN HOMOLOG"/>
    <property type="match status" value="1"/>
</dbReference>
<evidence type="ECO:0000256" key="5">
    <source>
        <dbReference type="SAM" id="Phobius"/>
    </source>
</evidence>
<evidence type="ECO:0000313" key="7">
    <source>
        <dbReference type="EMBL" id="MBL0704000.1"/>
    </source>
</evidence>
<evidence type="ECO:0000256" key="3">
    <source>
        <dbReference type="ARBA" id="ARBA00022989"/>
    </source>
</evidence>
<keyword evidence="8" id="KW-1185">Reference proteome</keyword>
<accession>A0ABS1JXI1</accession>
<evidence type="ECO:0000256" key="1">
    <source>
        <dbReference type="ARBA" id="ARBA00004651"/>
    </source>
</evidence>
<organism evidence="7 8">
    <name type="scientific">Sinomonas cellulolyticus</name>
    <dbReference type="NCBI Taxonomy" id="2801916"/>
    <lineage>
        <taxon>Bacteria</taxon>
        <taxon>Bacillati</taxon>
        <taxon>Actinomycetota</taxon>
        <taxon>Actinomycetes</taxon>
        <taxon>Micrococcales</taxon>
        <taxon>Micrococcaceae</taxon>
        <taxon>Sinomonas</taxon>
    </lineage>
</organism>
<dbReference type="RefSeq" id="WP_189695094.1">
    <property type="nucleotide sequence ID" value="NZ_BNCM01000017.1"/>
</dbReference>
<dbReference type="PANTHER" id="PTHR23508">
    <property type="entry name" value="CARBOXYLIC ACID TRANSPORTER PROTEIN HOMOLOG"/>
    <property type="match status" value="1"/>
</dbReference>
<dbReference type="EMBL" id="JAERRC010000002">
    <property type="protein sequence ID" value="MBL0704000.1"/>
    <property type="molecule type" value="Genomic_DNA"/>
</dbReference>
<proteinExistence type="predicted"/>
<protein>
    <submittedName>
        <fullName evidence="7">MFS transporter</fullName>
    </submittedName>
</protein>